<evidence type="ECO:0000256" key="1">
    <source>
        <dbReference type="SAM" id="Phobius"/>
    </source>
</evidence>
<dbReference type="Proteomes" id="UP001161405">
    <property type="component" value="Unassembled WGS sequence"/>
</dbReference>
<feature type="transmembrane region" description="Helical" evidence="1">
    <location>
        <begin position="374"/>
        <end position="395"/>
    </location>
</feature>
<dbReference type="EMBL" id="BSNI01000001">
    <property type="protein sequence ID" value="GLQ15985.1"/>
    <property type="molecule type" value="Genomic_DNA"/>
</dbReference>
<keyword evidence="1" id="KW-0812">Transmembrane</keyword>
<comment type="caution">
    <text evidence="2">The sequence shown here is derived from an EMBL/GenBank/DDBJ whole genome shotgun (WGS) entry which is preliminary data.</text>
</comment>
<name>A0ABQ5UMC1_9HYPH</name>
<reference evidence="2" key="2">
    <citation type="submission" date="2023-01" db="EMBL/GenBank/DDBJ databases">
        <title>Draft genome sequence of Maritalea porphyrae strain NBRC 107169.</title>
        <authorList>
            <person name="Sun Q."/>
            <person name="Mori K."/>
        </authorList>
    </citation>
    <scope>NUCLEOTIDE SEQUENCE</scope>
    <source>
        <strain evidence="2">NBRC 107169</strain>
    </source>
</reference>
<accession>A0ABQ5UMC1</accession>
<keyword evidence="3" id="KW-1185">Reference proteome</keyword>
<keyword evidence="1" id="KW-1133">Transmembrane helix</keyword>
<reference evidence="2" key="1">
    <citation type="journal article" date="2014" name="Int. J. Syst. Evol. Microbiol.">
        <title>Complete genome of a new Firmicutes species belonging to the dominant human colonic microbiota ('Ruminococcus bicirculans') reveals two chromosomes and a selective capacity to utilize plant glucans.</title>
        <authorList>
            <consortium name="NISC Comparative Sequencing Program"/>
            <person name="Wegmann U."/>
            <person name="Louis P."/>
            <person name="Goesmann A."/>
            <person name="Henrissat B."/>
            <person name="Duncan S.H."/>
            <person name="Flint H.J."/>
        </authorList>
    </citation>
    <scope>NUCLEOTIDE SEQUENCE</scope>
    <source>
        <strain evidence="2">NBRC 107169</strain>
    </source>
</reference>
<proteinExistence type="predicted"/>
<gene>
    <name evidence="2" type="ORF">GCM10007879_02340</name>
</gene>
<organism evidence="2 3">
    <name type="scientific">Maritalea porphyrae</name>
    <dbReference type="NCBI Taxonomy" id="880732"/>
    <lineage>
        <taxon>Bacteria</taxon>
        <taxon>Pseudomonadati</taxon>
        <taxon>Pseudomonadota</taxon>
        <taxon>Alphaproteobacteria</taxon>
        <taxon>Hyphomicrobiales</taxon>
        <taxon>Devosiaceae</taxon>
        <taxon>Maritalea</taxon>
    </lineage>
</organism>
<sequence>MAEESEGSGFADGELSADSFFDHELRKPIHEEIHARLIPPLQAPLRARRIVFLVGRQNEQMAYASRQLRDWCQTVGIEGPKESWRQFSFSTEKYSVTWEAHTEFVTLTWYAPINDLTARPTGVGLEVLKQFPIIAAARIDVVERHEISPSALLGFEPKSLCLSRVGSGNAQIGTDFQTDEHGFTRFEIAVDQLSSIKTGILVRRLLEIDTYRTMALVGLQDARVQSWIVGGLETELSLLNEEIGTVSSIDDSKRILGMLHSLSVRAGQSLDATAYRFAASQAYGDVLQIRLDRIEEEQSEKHTTITRYLSNRVDPALATCRATEKRQRSLNNKIARSIQLLDARINVDIQSQNREVLSSISQTAKGQYKLQSTVEGLSTIAISYYALGILGYVLAGFADYLPLSKNMMLGALAPLVLLASWFGIQAIKNRHKA</sequence>
<evidence type="ECO:0000313" key="2">
    <source>
        <dbReference type="EMBL" id="GLQ15985.1"/>
    </source>
</evidence>
<evidence type="ECO:0000313" key="3">
    <source>
        <dbReference type="Proteomes" id="UP001161405"/>
    </source>
</evidence>
<dbReference type="Pfam" id="PF11902">
    <property type="entry name" value="DUF3422"/>
    <property type="match status" value="1"/>
</dbReference>
<protein>
    <submittedName>
        <fullName evidence="2">Membrane protein</fullName>
    </submittedName>
</protein>
<dbReference type="InterPro" id="IPR021830">
    <property type="entry name" value="DUF3422"/>
</dbReference>
<keyword evidence="1" id="KW-0472">Membrane</keyword>
<feature type="transmembrane region" description="Helical" evidence="1">
    <location>
        <begin position="407"/>
        <end position="427"/>
    </location>
</feature>
<dbReference type="RefSeq" id="WP_284361192.1">
    <property type="nucleotide sequence ID" value="NZ_BSNI01000001.1"/>
</dbReference>